<dbReference type="EMBL" id="GBRH01242332">
    <property type="protein sequence ID" value="JAD55563.1"/>
    <property type="molecule type" value="Transcribed_RNA"/>
</dbReference>
<proteinExistence type="predicted"/>
<evidence type="ECO:0000313" key="1">
    <source>
        <dbReference type="EMBL" id="JAD55563.1"/>
    </source>
</evidence>
<sequence>MEKYYTIRLFYSESAHSVLGVCIQSRLASEVNI</sequence>
<dbReference type="AlphaFoldDB" id="A0A0A9B0B7"/>
<protein>
    <submittedName>
        <fullName evidence="1">Uncharacterized protein</fullName>
    </submittedName>
</protein>
<name>A0A0A9B0B7_ARUDO</name>
<reference evidence="1" key="1">
    <citation type="submission" date="2014-09" db="EMBL/GenBank/DDBJ databases">
        <authorList>
            <person name="Magalhaes I.L.F."/>
            <person name="Oliveira U."/>
            <person name="Santos F.R."/>
            <person name="Vidigal T.H.D.A."/>
            <person name="Brescovit A.D."/>
            <person name="Santos A.J."/>
        </authorList>
    </citation>
    <scope>NUCLEOTIDE SEQUENCE</scope>
    <source>
        <tissue evidence="1">Shoot tissue taken approximately 20 cm above the soil surface</tissue>
    </source>
</reference>
<organism evidence="1">
    <name type="scientific">Arundo donax</name>
    <name type="common">Giant reed</name>
    <name type="synonym">Donax arundinaceus</name>
    <dbReference type="NCBI Taxonomy" id="35708"/>
    <lineage>
        <taxon>Eukaryota</taxon>
        <taxon>Viridiplantae</taxon>
        <taxon>Streptophyta</taxon>
        <taxon>Embryophyta</taxon>
        <taxon>Tracheophyta</taxon>
        <taxon>Spermatophyta</taxon>
        <taxon>Magnoliopsida</taxon>
        <taxon>Liliopsida</taxon>
        <taxon>Poales</taxon>
        <taxon>Poaceae</taxon>
        <taxon>PACMAD clade</taxon>
        <taxon>Arundinoideae</taxon>
        <taxon>Arundineae</taxon>
        <taxon>Arundo</taxon>
    </lineage>
</organism>
<reference evidence="1" key="2">
    <citation type="journal article" date="2015" name="Data Brief">
        <title>Shoot transcriptome of the giant reed, Arundo donax.</title>
        <authorList>
            <person name="Barrero R.A."/>
            <person name="Guerrero F.D."/>
            <person name="Moolhuijzen P."/>
            <person name="Goolsby J.A."/>
            <person name="Tidwell J."/>
            <person name="Bellgard S.E."/>
            <person name="Bellgard M.I."/>
        </authorList>
    </citation>
    <scope>NUCLEOTIDE SEQUENCE</scope>
    <source>
        <tissue evidence="1">Shoot tissue taken approximately 20 cm above the soil surface</tissue>
    </source>
</reference>
<accession>A0A0A9B0B7</accession>